<dbReference type="Gene3D" id="1.10.10.10">
    <property type="entry name" value="Winged helix-like DNA-binding domain superfamily/Winged helix DNA-binding domain"/>
    <property type="match status" value="1"/>
</dbReference>
<dbReference type="InterPro" id="IPR001845">
    <property type="entry name" value="HTH_ArsR_DNA-bd_dom"/>
</dbReference>
<dbReference type="InterPro" id="IPR036390">
    <property type="entry name" value="WH_DNA-bd_sf"/>
</dbReference>
<dbReference type="PANTHER" id="PTHR43132:SF2">
    <property type="entry name" value="ARSENICAL RESISTANCE OPERON REPRESSOR ARSR-RELATED"/>
    <property type="match status" value="1"/>
</dbReference>
<dbReference type="KEGG" id="mik:FOE78_08575"/>
<dbReference type="OrthoDB" id="9810923at2"/>
<dbReference type="SUPFAM" id="SSF46785">
    <property type="entry name" value="Winged helix' DNA-binding domain"/>
    <property type="match status" value="1"/>
</dbReference>
<evidence type="ECO:0000313" key="7">
    <source>
        <dbReference type="Proteomes" id="UP000319263"/>
    </source>
</evidence>
<dbReference type="Pfam" id="PF01022">
    <property type="entry name" value="HTH_5"/>
    <property type="match status" value="1"/>
</dbReference>
<dbReference type="CDD" id="cd00090">
    <property type="entry name" value="HTH_ARSR"/>
    <property type="match status" value="1"/>
</dbReference>
<dbReference type="EMBL" id="CP041692">
    <property type="protein sequence ID" value="QDP95946.1"/>
    <property type="molecule type" value="Genomic_DNA"/>
</dbReference>
<evidence type="ECO:0000256" key="3">
    <source>
        <dbReference type="ARBA" id="ARBA00023163"/>
    </source>
</evidence>
<dbReference type="InterPro" id="IPR036388">
    <property type="entry name" value="WH-like_DNA-bd_sf"/>
</dbReference>
<keyword evidence="1" id="KW-0805">Transcription regulation</keyword>
<evidence type="ECO:0000256" key="1">
    <source>
        <dbReference type="ARBA" id="ARBA00023015"/>
    </source>
</evidence>
<dbReference type="PANTHER" id="PTHR43132">
    <property type="entry name" value="ARSENICAL RESISTANCE OPERON REPRESSOR ARSR-RELATED"/>
    <property type="match status" value="1"/>
</dbReference>
<accession>A0A516PXQ5</accession>
<feature type="region of interest" description="Disordered" evidence="4">
    <location>
        <begin position="1"/>
        <end position="32"/>
    </location>
</feature>
<dbReference type="NCBIfam" id="NF033788">
    <property type="entry name" value="HTH_metalloreg"/>
    <property type="match status" value="1"/>
</dbReference>
<evidence type="ECO:0000256" key="4">
    <source>
        <dbReference type="SAM" id="MobiDB-lite"/>
    </source>
</evidence>
<keyword evidence="3" id="KW-0804">Transcription</keyword>
<name>A0A516PXQ5_9ACTN</name>
<evidence type="ECO:0000256" key="2">
    <source>
        <dbReference type="ARBA" id="ARBA00023125"/>
    </source>
</evidence>
<dbReference type="PRINTS" id="PR00778">
    <property type="entry name" value="HTHARSR"/>
</dbReference>
<dbReference type="SMART" id="SM00418">
    <property type="entry name" value="HTH_ARSR"/>
    <property type="match status" value="1"/>
</dbReference>
<feature type="domain" description="HTH arsR-type" evidence="5">
    <location>
        <begin position="30"/>
        <end position="124"/>
    </location>
</feature>
<dbReference type="GO" id="GO:0003700">
    <property type="term" value="F:DNA-binding transcription factor activity"/>
    <property type="evidence" value="ECO:0007669"/>
    <property type="project" value="InterPro"/>
</dbReference>
<proteinExistence type="predicted"/>
<keyword evidence="2" id="KW-0238">DNA-binding</keyword>
<evidence type="ECO:0000259" key="5">
    <source>
        <dbReference type="PROSITE" id="PS50987"/>
    </source>
</evidence>
<sequence length="150" mass="16303">MRKCRNVGHGADLGPRSPYSRENDPVIPDPTGPQLDTAARTFALLSAPVRLHLVALASEGEYDVGTLSERVGVSIATASQHLSKLRLAGVVSSRRDGRRQIYTVDDPHVITMVEQIFEHIAPDGTLAPDPPMPLRQMLTQSESRPSDGSR</sequence>
<keyword evidence="7" id="KW-1185">Reference proteome</keyword>
<dbReference type="PROSITE" id="PS50987">
    <property type="entry name" value="HTH_ARSR_2"/>
    <property type="match status" value="1"/>
</dbReference>
<dbReference type="AlphaFoldDB" id="A0A516PXQ5"/>
<dbReference type="InterPro" id="IPR011991">
    <property type="entry name" value="ArsR-like_HTH"/>
</dbReference>
<organism evidence="6 7">
    <name type="scientific">Microlunatus elymi</name>
    <dbReference type="NCBI Taxonomy" id="2596828"/>
    <lineage>
        <taxon>Bacteria</taxon>
        <taxon>Bacillati</taxon>
        <taxon>Actinomycetota</taxon>
        <taxon>Actinomycetes</taxon>
        <taxon>Propionibacteriales</taxon>
        <taxon>Propionibacteriaceae</taxon>
        <taxon>Microlunatus</taxon>
    </lineage>
</organism>
<feature type="region of interest" description="Disordered" evidence="4">
    <location>
        <begin position="122"/>
        <end position="150"/>
    </location>
</feature>
<reference evidence="6 7" key="1">
    <citation type="submission" date="2019-07" db="EMBL/GenBank/DDBJ databases">
        <title>Microlunatus dokdonensis sp. nov. isolated from the rhizospheric soil of the wild plant Elymus tsukushiensis.</title>
        <authorList>
            <person name="Ghim S.-Y."/>
            <person name="Hwang Y.-J."/>
            <person name="Son J.-S."/>
            <person name="Shin J.-H."/>
        </authorList>
    </citation>
    <scope>NUCLEOTIDE SEQUENCE [LARGE SCALE GENOMIC DNA]</scope>
    <source>
        <strain evidence="6 7">KUDC0627</strain>
    </source>
</reference>
<dbReference type="GO" id="GO:0003677">
    <property type="term" value="F:DNA binding"/>
    <property type="evidence" value="ECO:0007669"/>
    <property type="project" value="UniProtKB-KW"/>
</dbReference>
<gene>
    <name evidence="6" type="ORF">FOE78_08575</name>
</gene>
<dbReference type="Proteomes" id="UP000319263">
    <property type="component" value="Chromosome"/>
</dbReference>
<protein>
    <submittedName>
        <fullName evidence="6">Winged helix-turn-helix transcriptional regulator</fullName>
    </submittedName>
</protein>
<evidence type="ECO:0000313" key="6">
    <source>
        <dbReference type="EMBL" id="QDP95946.1"/>
    </source>
</evidence>
<dbReference type="InterPro" id="IPR051011">
    <property type="entry name" value="Metal_resp_trans_reg"/>
</dbReference>